<keyword evidence="8" id="KW-1185">Reference proteome</keyword>
<sequence length="369" mass="41161">MTRFISDTHADRLFTAAGSDGDTLTECIANIGSERVARTVLAELLDRAPLRGRPPADILFRMHMPSTTVELGILVDDVAKTAVTAPPAEPTATIEQSLPEMVRMVFGPRSAAPCATRVLRWADPPFAARTQVVFETVRLLLDAIDHTYRPGLAEFCIRYGSDKWGGHQYSQWYERHFEPIRDRRLTILEIGVGGYHDVHEGGASLRMWQNYFPRARIYGLDIFDKTHMSRGRMTVLQGDQSDPEDLARVLDTTGPLDIVIDDGSHRSEHVLTTFETLFPALREGGLYAIEDLQTSYWSAFGGRPPGPTGVPTSMEFLKLLLDGVNHEEIDGREPQATDAHIRGLHFYHNLAILEKGANREGGGPQWMRG</sequence>
<dbReference type="Gene3D" id="3.30.1050.30">
    <property type="match status" value="1"/>
</dbReference>
<dbReference type="Proteomes" id="UP000438448">
    <property type="component" value="Unassembled WGS sequence"/>
</dbReference>
<accession>A0A7K0D1A1</accession>
<evidence type="ECO:0000259" key="6">
    <source>
        <dbReference type="Pfam" id="PF17843"/>
    </source>
</evidence>
<keyword evidence="2" id="KW-0489">Methyltransferase</keyword>
<evidence type="ECO:0000256" key="3">
    <source>
        <dbReference type="ARBA" id="ARBA00022679"/>
    </source>
</evidence>
<proteinExistence type="predicted"/>
<keyword evidence="3" id="KW-0808">Transferase</keyword>
<dbReference type="GO" id="GO:0032259">
    <property type="term" value="P:methylation"/>
    <property type="evidence" value="ECO:0007669"/>
    <property type="project" value="UniProtKB-KW"/>
</dbReference>
<organism evidence="7 8">
    <name type="scientific">Nocardia macrotermitis</name>
    <dbReference type="NCBI Taxonomy" id="2585198"/>
    <lineage>
        <taxon>Bacteria</taxon>
        <taxon>Bacillati</taxon>
        <taxon>Actinomycetota</taxon>
        <taxon>Actinomycetes</taxon>
        <taxon>Mycobacteriales</taxon>
        <taxon>Nocardiaceae</taxon>
        <taxon>Nocardia</taxon>
    </lineage>
</organism>
<dbReference type="GO" id="GO:0008168">
    <property type="term" value="F:methyltransferase activity"/>
    <property type="evidence" value="ECO:0007669"/>
    <property type="project" value="UniProtKB-KW"/>
</dbReference>
<keyword evidence="5" id="KW-0045">Antibiotic biosynthesis</keyword>
<evidence type="ECO:0000256" key="2">
    <source>
        <dbReference type="ARBA" id="ARBA00022603"/>
    </source>
</evidence>
<evidence type="ECO:0000256" key="4">
    <source>
        <dbReference type="ARBA" id="ARBA00022691"/>
    </source>
</evidence>
<dbReference type="RefSeq" id="WP_153409882.1">
    <property type="nucleotide sequence ID" value="NZ_WEGK01000004.1"/>
</dbReference>
<dbReference type="SUPFAM" id="SSF53335">
    <property type="entry name" value="S-adenosyl-L-methionine-dependent methyltransferases"/>
    <property type="match status" value="1"/>
</dbReference>
<evidence type="ECO:0000256" key="5">
    <source>
        <dbReference type="ARBA" id="ARBA00023194"/>
    </source>
</evidence>
<comment type="pathway">
    <text evidence="1">Antibiotic biosynthesis.</text>
</comment>
<keyword evidence="4" id="KW-0949">S-adenosyl-L-methionine</keyword>
<dbReference type="InterPro" id="IPR029063">
    <property type="entry name" value="SAM-dependent_MTases_sf"/>
</dbReference>
<dbReference type="Pfam" id="PF13578">
    <property type="entry name" value="Methyltransf_24"/>
    <property type="match status" value="1"/>
</dbReference>
<evidence type="ECO:0000313" key="8">
    <source>
        <dbReference type="Proteomes" id="UP000438448"/>
    </source>
</evidence>
<evidence type="ECO:0000256" key="1">
    <source>
        <dbReference type="ARBA" id="ARBA00004792"/>
    </source>
</evidence>
<reference evidence="7 8" key="1">
    <citation type="submission" date="2019-10" db="EMBL/GenBank/DDBJ databases">
        <title>Nocardia macrotermitis sp. nov. and Nocardia aurantia sp. nov., isolated from the gut of fungus growing-termite Macrotermes natalensis.</title>
        <authorList>
            <person name="Benndorf R."/>
            <person name="Schwitalla J."/>
            <person name="Martin K."/>
            <person name="De Beer W."/>
            <person name="Kaster A.-K."/>
            <person name="Vollmers J."/>
            <person name="Poulsen M."/>
            <person name="Beemelmanns C."/>
        </authorList>
    </citation>
    <scope>NUCLEOTIDE SEQUENCE [LARGE SCALE GENOMIC DNA]</scope>
    <source>
        <strain evidence="7 8">RB20</strain>
    </source>
</reference>
<dbReference type="OrthoDB" id="9816424at2"/>
<dbReference type="AlphaFoldDB" id="A0A7K0D1A1"/>
<dbReference type="InterPro" id="IPR040800">
    <property type="entry name" value="MycE_N"/>
</dbReference>
<comment type="caution">
    <text evidence="7">The sequence shown here is derived from an EMBL/GenBank/DDBJ whole genome shotgun (WGS) entry which is preliminary data.</text>
</comment>
<dbReference type="EMBL" id="WEGK01000004">
    <property type="protein sequence ID" value="MQY19002.1"/>
    <property type="molecule type" value="Genomic_DNA"/>
</dbReference>
<gene>
    <name evidence="7" type="ORF">NRB20_20860</name>
</gene>
<feature type="domain" description="Methyltransferase MycE N-terminal" evidence="6">
    <location>
        <begin position="12"/>
        <end position="117"/>
    </location>
</feature>
<name>A0A7K0D1A1_9NOCA</name>
<dbReference type="Pfam" id="PF17843">
    <property type="entry name" value="MycE_N"/>
    <property type="match status" value="1"/>
</dbReference>
<dbReference type="GO" id="GO:0017000">
    <property type="term" value="P:antibiotic biosynthetic process"/>
    <property type="evidence" value="ECO:0007669"/>
    <property type="project" value="UniProtKB-KW"/>
</dbReference>
<protein>
    <recommendedName>
        <fullName evidence="6">Methyltransferase MycE N-terminal domain-containing protein</fullName>
    </recommendedName>
</protein>
<evidence type="ECO:0000313" key="7">
    <source>
        <dbReference type="EMBL" id="MQY19002.1"/>
    </source>
</evidence>
<dbReference type="Gene3D" id="3.40.50.150">
    <property type="entry name" value="Vaccinia Virus protein VP39"/>
    <property type="match status" value="1"/>
</dbReference>